<protein>
    <submittedName>
        <fullName evidence="1">Uncharacterized protein</fullName>
    </submittedName>
</protein>
<gene>
    <name evidence="1" type="ORF">CAS74_004186</name>
</gene>
<dbReference type="EMBL" id="NHMM01000007">
    <property type="protein sequence ID" value="OUT20527.1"/>
    <property type="molecule type" value="Genomic_DNA"/>
</dbReference>
<name>A0A1Z8JIW0_PICKU</name>
<proteinExistence type="predicted"/>
<dbReference type="AlphaFoldDB" id="A0A1Z8JIW0"/>
<comment type="caution">
    <text evidence="1">The sequence shown here is derived from an EMBL/GenBank/DDBJ whole genome shotgun (WGS) entry which is preliminary data.</text>
</comment>
<dbReference type="Proteomes" id="UP000195871">
    <property type="component" value="Unassembled WGS sequence"/>
</dbReference>
<organism evidence="1 2">
    <name type="scientific">Pichia kudriavzevii</name>
    <name type="common">Yeast</name>
    <name type="synonym">Issatchenkia orientalis</name>
    <dbReference type="NCBI Taxonomy" id="4909"/>
    <lineage>
        <taxon>Eukaryota</taxon>
        <taxon>Fungi</taxon>
        <taxon>Dikarya</taxon>
        <taxon>Ascomycota</taxon>
        <taxon>Saccharomycotina</taxon>
        <taxon>Pichiomycetes</taxon>
        <taxon>Pichiales</taxon>
        <taxon>Pichiaceae</taxon>
        <taxon>Pichia</taxon>
    </lineage>
</organism>
<evidence type="ECO:0000313" key="1">
    <source>
        <dbReference type="EMBL" id="OUT20527.1"/>
    </source>
</evidence>
<accession>A0A1Z8JIW0</accession>
<sequence>MHNLQQTRVVGSSHIVIAWKGTVDCEYDIVGSAGAGHGGSAGFDGEDVAVEAVSVIDAHMGAIDARGASASAGAGVAGVVDVIVIVVVVVVTPSVSVSVSVEAVLRTAGSSVLDCTCIVAYVDGVNKKRVEESIIDL</sequence>
<evidence type="ECO:0000313" key="2">
    <source>
        <dbReference type="Proteomes" id="UP000195871"/>
    </source>
</evidence>
<reference evidence="1 2" key="1">
    <citation type="submission" date="2017-05" db="EMBL/GenBank/DDBJ databases">
        <title>The Genome Sequence of Candida krusei Ckrusei653.</title>
        <authorList>
            <person name="Cuomo C."/>
            <person name="Forche A."/>
            <person name="Young S."/>
            <person name="Abouelleil A."/>
            <person name="Cao P."/>
            <person name="Chapman S."/>
            <person name="Cusick C."/>
            <person name="Shea T."/>
            <person name="Nusbaum C."/>
            <person name="Birren B."/>
        </authorList>
    </citation>
    <scope>NUCLEOTIDE SEQUENCE [LARGE SCALE GENOMIC DNA]</scope>
    <source>
        <strain evidence="1 2">Ckrusei653</strain>
    </source>
</reference>